<dbReference type="Gramene" id="KRG97876">
    <property type="protein sequence ID" value="KRG97876"/>
    <property type="gene ID" value="GLYMA_18G036500"/>
</dbReference>
<dbReference type="EMBL" id="CM000851">
    <property type="protein sequence ID" value="KRG97877.1"/>
    <property type="molecule type" value="Genomic_DNA"/>
</dbReference>
<evidence type="ECO:0000313" key="3">
    <source>
        <dbReference type="Proteomes" id="UP000008827"/>
    </source>
</evidence>
<accession>A0A0R0F710</accession>
<dbReference type="EnsemblPlants" id="KRG97876">
    <property type="protein sequence ID" value="KRG97876"/>
    <property type="gene ID" value="GLYMA_18G036500"/>
</dbReference>
<reference evidence="1" key="3">
    <citation type="submission" date="2018-07" db="EMBL/GenBank/DDBJ databases">
        <title>WGS assembly of Glycine max.</title>
        <authorList>
            <person name="Schmutz J."/>
            <person name="Cannon S."/>
            <person name="Schlueter J."/>
            <person name="Ma J."/>
            <person name="Mitros T."/>
            <person name="Nelson W."/>
            <person name="Hyten D."/>
            <person name="Song Q."/>
            <person name="Thelen J."/>
            <person name="Cheng J."/>
            <person name="Xu D."/>
            <person name="Hellsten U."/>
            <person name="May G."/>
            <person name="Yu Y."/>
            <person name="Sakurai T."/>
            <person name="Umezawa T."/>
            <person name="Bhattacharyya M."/>
            <person name="Sandhu D."/>
            <person name="Valliyodan B."/>
            <person name="Lindquist E."/>
            <person name="Peto M."/>
            <person name="Grant D."/>
            <person name="Shu S."/>
            <person name="Goodstein D."/>
            <person name="Barry K."/>
            <person name="Futrell-Griggs M."/>
            <person name="Abernathy B."/>
            <person name="Du J."/>
            <person name="Tian Z."/>
            <person name="Zhu L."/>
            <person name="Gill N."/>
            <person name="Joshi T."/>
            <person name="Libault M."/>
            <person name="Sethuraman A."/>
            <person name="Zhang X."/>
            <person name="Shinozaki K."/>
            <person name="Nguyen H."/>
            <person name="Wing R."/>
            <person name="Cregan P."/>
            <person name="Specht J."/>
            <person name="Grimwood J."/>
            <person name="Rokhsar D."/>
            <person name="Stacey G."/>
            <person name="Shoemaker R."/>
            <person name="Jackson S."/>
        </authorList>
    </citation>
    <scope>NUCLEOTIDE SEQUENCE</scope>
    <source>
        <tissue evidence="1">Callus</tissue>
    </source>
</reference>
<reference evidence="1 2" key="1">
    <citation type="journal article" date="2010" name="Nature">
        <title>Genome sequence of the palaeopolyploid soybean.</title>
        <authorList>
            <person name="Schmutz J."/>
            <person name="Cannon S.B."/>
            <person name="Schlueter J."/>
            <person name="Ma J."/>
            <person name="Mitros T."/>
            <person name="Nelson W."/>
            <person name="Hyten D.L."/>
            <person name="Song Q."/>
            <person name="Thelen J.J."/>
            <person name="Cheng J."/>
            <person name="Xu D."/>
            <person name="Hellsten U."/>
            <person name="May G.D."/>
            <person name="Yu Y."/>
            <person name="Sakurai T."/>
            <person name="Umezawa T."/>
            <person name="Bhattacharyya M.K."/>
            <person name="Sandhu D."/>
            <person name="Valliyodan B."/>
            <person name="Lindquist E."/>
            <person name="Peto M."/>
            <person name="Grant D."/>
            <person name="Shu S."/>
            <person name="Goodstein D."/>
            <person name="Barry K."/>
            <person name="Futrell-Griggs M."/>
            <person name="Abernathy B."/>
            <person name="Du J."/>
            <person name="Tian Z."/>
            <person name="Zhu L."/>
            <person name="Gill N."/>
            <person name="Joshi T."/>
            <person name="Libault M."/>
            <person name="Sethuraman A."/>
            <person name="Zhang X.-C."/>
            <person name="Shinozaki K."/>
            <person name="Nguyen H.T."/>
            <person name="Wing R.A."/>
            <person name="Cregan P."/>
            <person name="Specht J."/>
            <person name="Grimwood J."/>
            <person name="Rokhsar D."/>
            <person name="Stacey G."/>
            <person name="Shoemaker R.C."/>
            <person name="Jackson S.A."/>
        </authorList>
    </citation>
    <scope>NUCLEOTIDE SEQUENCE [LARGE SCALE GENOMIC DNA]</scope>
    <source>
        <strain evidence="2">cv. Williams 82</strain>
        <tissue evidence="1">Callus</tissue>
    </source>
</reference>
<gene>
    <name evidence="2" type="primary">LOC100804136</name>
    <name evidence="1" type="ORF">GLYMA_18G036500</name>
</gene>
<dbReference type="AlphaFoldDB" id="A0A0R0F710"/>
<proteinExistence type="predicted"/>
<dbReference type="Proteomes" id="UP000008827">
    <property type="component" value="Chromosome 18"/>
</dbReference>
<dbReference type="EMBL" id="CM000851">
    <property type="protein sequence ID" value="KRG97876.1"/>
    <property type="molecule type" value="Genomic_DNA"/>
</dbReference>
<sequence length="188" mass="22311">MNITLKLPISPATFFLPIPHLRRRHLPLHVPHHLPHTGPLFRRLRGTQQPHLHHQQSLHLIKHPTQPTVHHRQHVPHAPPLPHPLHQHKLLRLRLHLNRPPPTHHLQHQRPERINIRTRRWFPRPCELRRKIPQRSHHTCGARVRTVLVKLGQTKITQPSVHLVVQQNIPRFHVSVNHRLLPLLVQIN</sequence>
<keyword evidence="3" id="KW-1185">Reference proteome</keyword>
<dbReference type="EnsemblPlants" id="KRG97877">
    <property type="protein sequence ID" value="KRG97877"/>
    <property type="gene ID" value="GLYMA_18G036500"/>
</dbReference>
<protein>
    <submittedName>
        <fullName evidence="1 2">Uncharacterized protein</fullName>
    </submittedName>
</protein>
<evidence type="ECO:0000313" key="2">
    <source>
        <dbReference type="EnsemblPlants" id="KRG97876"/>
    </source>
</evidence>
<name>A0A0R0F710_SOYBN</name>
<evidence type="ECO:0000313" key="1">
    <source>
        <dbReference type="EMBL" id="KRG97876.1"/>
    </source>
</evidence>
<reference evidence="2" key="2">
    <citation type="submission" date="2018-02" db="UniProtKB">
        <authorList>
            <consortium name="EnsemblPlants"/>
        </authorList>
    </citation>
    <scope>IDENTIFICATION</scope>
    <source>
        <strain evidence="2">Williams 82</strain>
    </source>
</reference>
<dbReference type="OMA" id="NIPRFHV"/>
<organism evidence="1">
    <name type="scientific">Glycine max</name>
    <name type="common">Soybean</name>
    <name type="synonym">Glycine hispida</name>
    <dbReference type="NCBI Taxonomy" id="3847"/>
    <lineage>
        <taxon>Eukaryota</taxon>
        <taxon>Viridiplantae</taxon>
        <taxon>Streptophyta</taxon>
        <taxon>Embryophyta</taxon>
        <taxon>Tracheophyta</taxon>
        <taxon>Spermatophyta</taxon>
        <taxon>Magnoliopsida</taxon>
        <taxon>eudicotyledons</taxon>
        <taxon>Gunneridae</taxon>
        <taxon>Pentapetalae</taxon>
        <taxon>rosids</taxon>
        <taxon>fabids</taxon>
        <taxon>Fabales</taxon>
        <taxon>Fabaceae</taxon>
        <taxon>Papilionoideae</taxon>
        <taxon>50 kb inversion clade</taxon>
        <taxon>NPAAA clade</taxon>
        <taxon>indigoferoid/millettioid clade</taxon>
        <taxon>Phaseoleae</taxon>
        <taxon>Glycine</taxon>
        <taxon>Glycine subgen. Soja</taxon>
    </lineage>
</organism>
<dbReference type="Gramene" id="KRG97877">
    <property type="protein sequence ID" value="KRG97877"/>
    <property type="gene ID" value="GLYMA_18G036500"/>
</dbReference>